<sequence length="525" mass="57241" precursor="true">MTSSILSFSILAIATTFQASEPAAVSAQVCVVGGSPSGIAAAIAAKRAGAERVVLVEELGHVGGRMSETLGFGEQNRMKPASLGGLWNELQSRVAARYGKRVSTPEPHVIEKVFDDWLVEEGVHVIKSFPLREVTKKGSRITHITSSGGRLVEADVFVDATYTGDLLAKSGLTTTIGREARSTYGESLAGVVLALENPPGKVVEDIHRSPVSGFAEDGSTLLPHISGLTTAVTPGAGDDHLQCFNMYACFTNDTSNRVDLTKPDDYHDREFELLRREIKRLGRVPFGIGGGVPHGKAKINDGVPLLLHWGLVGGGDGYAQASAEERRTIWKAHRDYTRRLLWFLQHDPAVPEKQRARFRAWGLPRDEFVENGHWPWDVYIREGRRLVGDFIMTQADLFEQTRKSDAIALGSFPVDSHVVQRLASPDGKEVINEGGYLVEPPLYQIPYRALLPKRSECENLLAPVCMSTSRVAFNSLRVEPTWMLTGQAAGTAAAIAAHDSIVVHEVPVTRMQGKLRSEGITLGPR</sequence>
<dbReference type="GO" id="GO:0051539">
    <property type="term" value="F:4 iron, 4 sulfur cluster binding"/>
    <property type="evidence" value="ECO:0007669"/>
    <property type="project" value="UniProtKB-KW"/>
</dbReference>
<proteinExistence type="predicted"/>
<gene>
    <name evidence="7" type="ORF">Pan216_07470</name>
</gene>
<feature type="signal peptide" evidence="6">
    <location>
        <begin position="1"/>
        <end position="19"/>
    </location>
</feature>
<evidence type="ECO:0000256" key="5">
    <source>
        <dbReference type="ARBA" id="ARBA00023014"/>
    </source>
</evidence>
<dbReference type="RefSeq" id="WP_145254949.1">
    <property type="nucleotide sequence ID" value="NZ_CP036279.1"/>
</dbReference>
<organism evidence="7 8">
    <name type="scientific">Kolteria novifilia</name>
    <dbReference type="NCBI Taxonomy" id="2527975"/>
    <lineage>
        <taxon>Bacteria</taxon>
        <taxon>Pseudomonadati</taxon>
        <taxon>Planctomycetota</taxon>
        <taxon>Planctomycetia</taxon>
        <taxon>Kolteriales</taxon>
        <taxon>Kolteriaceae</taxon>
        <taxon>Kolteria</taxon>
    </lineage>
</organism>
<dbReference type="GO" id="GO:0046872">
    <property type="term" value="F:metal ion binding"/>
    <property type="evidence" value="ECO:0007669"/>
    <property type="project" value="UniProtKB-KW"/>
</dbReference>
<dbReference type="InterPro" id="IPR039650">
    <property type="entry name" value="HdrA-like"/>
</dbReference>
<dbReference type="OrthoDB" id="287984at2"/>
<evidence type="ECO:0000313" key="7">
    <source>
        <dbReference type="EMBL" id="QDU59914.1"/>
    </source>
</evidence>
<keyword evidence="2" id="KW-0479">Metal-binding</keyword>
<dbReference type="PANTHER" id="PTHR43498:SF1">
    <property type="entry name" value="COB--COM HETERODISULFIDE REDUCTASE IRON-SULFUR SUBUNIT A"/>
    <property type="match status" value="1"/>
</dbReference>
<dbReference type="SUPFAM" id="SSF51905">
    <property type="entry name" value="FAD/NAD(P)-binding domain"/>
    <property type="match status" value="1"/>
</dbReference>
<evidence type="ECO:0000256" key="3">
    <source>
        <dbReference type="ARBA" id="ARBA00023002"/>
    </source>
</evidence>
<dbReference type="EMBL" id="CP036279">
    <property type="protein sequence ID" value="QDU59914.1"/>
    <property type="molecule type" value="Genomic_DNA"/>
</dbReference>
<keyword evidence="4" id="KW-0408">Iron</keyword>
<evidence type="ECO:0000256" key="1">
    <source>
        <dbReference type="ARBA" id="ARBA00022485"/>
    </source>
</evidence>
<evidence type="ECO:0000256" key="6">
    <source>
        <dbReference type="SAM" id="SignalP"/>
    </source>
</evidence>
<dbReference type="GO" id="GO:0016491">
    <property type="term" value="F:oxidoreductase activity"/>
    <property type="evidence" value="ECO:0007669"/>
    <property type="project" value="UniProtKB-KW"/>
</dbReference>
<accession>A0A518AYW1</accession>
<evidence type="ECO:0000313" key="8">
    <source>
        <dbReference type="Proteomes" id="UP000317093"/>
    </source>
</evidence>
<dbReference type="Pfam" id="PF12831">
    <property type="entry name" value="FAD_oxidored"/>
    <property type="match status" value="1"/>
</dbReference>
<protein>
    <submittedName>
        <fullName evidence="7">FAD dependent oxidoreductase</fullName>
    </submittedName>
</protein>
<keyword evidence="5" id="KW-0411">Iron-sulfur</keyword>
<name>A0A518AYW1_9BACT</name>
<keyword evidence="8" id="KW-1185">Reference proteome</keyword>
<feature type="chain" id="PRO_5021842887" evidence="6">
    <location>
        <begin position="20"/>
        <end position="525"/>
    </location>
</feature>
<dbReference type="Proteomes" id="UP000317093">
    <property type="component" value="Chromosome"/>
</dbReference>
<dbReference type="PANTHER" id="PTHR43498">
    <property type="entry name" value="FERREDOXIN:COB-COM HETERODISULFIDE REDUCTASE SUBUNIT A"/>
    <property type="match status" value="1"/>
</dbReference>
<reference evidence="7 8" key="1">
    <citation type="submission" date="2019-02" db="EMBL/GenBank/DDBJ databases">
        <title>Deep-cultivation of Planctomycetes and their phenomic and genomic characterization uncovers novel biology.</title>
        <authorList>
            <person name="Wiegand S."/>
            <person name="Jogler M."/>
            <person name="Boedeker C."/>
            <person name="Pinto D."/>
            <person name="Vollmers J."/>
            <person name="Rivas-Marin E."/>
            <person name="Kohn T."/>
            <person name="Peeters S.H."/>
            <person name="Heuer A."/>
            <person name="Rast P."/>
            <person name="Oberbeckmann S."/>
            <person name="Bunk B."/>
            <person name="Jeske O."/>
            <person name="Meyerdierks A."/>
            <person name="Storesund J.E."/>
            <person name="Kallscheuer N."/>
            <person name="Luecker S."/>
            <person name="Lage O.M."/>
            <person name="Pohl T."/>
            <person name="Merkel B.J."/>
            <person name="Hornburger P."/>
            <person name="Mueller R.-W."/>
            <person name="Bruemmer F."/>
            <person name="Labrenz M."/>
            <person name="Spormann A.M."/>
            <person name="Op den Camp H."/>
            <person name="Overmann J."/>
            <person name="Amann R."/>
            <person name="Jetten M.S.M."/>
            <person name="Mascher T."/>
            <person name="Medema M.H."/>
            <person name="Devos D.P."/>
            <person name="Kaster A.-K."/>
            <person name="Ovreas L."/>
            <person name="Rohde M."/>
            <person name="Galperin M.Y."/>
            <person name="Jogler C."/>
        </authorList>
    </citation>
    <scope>NUCLEOTIDE SEQUENCE [LARGE SCALE GENOMIC DNA]</scope>
    <source>
        <strain evidence="7 8">Pan216</strain>
    </source>
</reference>
<dbReference type="KEGG" id="knv:Pan216_07470"/>
<evidence type="ECO:0000256" key="2">
    <source>
        <dbReference type="ARBA" id="ARBA00022723"/>
    </source>
</evidence>
<dbReference type="Gene3D" id="3.50.50.60">
    <property type="entry name" value="FAD/NAD(P)-binding domain"/>
    <property type="match status" value="1"/>
</dbReference>
<keyword evidence="6" id="KW-0732">Signal</keyword>
<dbReference type="InterPro" id="IPR036188">
    <property type="entry name" value="FAD/NAD-bd_sf"/>
</dbReference>
<keyword evidence="3" id="KW-0560">Oxidoreductase</keyword>
<evidence type="ECO:0000256" key="4">
    <source>
        <dbReference type="ARBA" id="ARBA00023004"/>
    </source>
</evidence>
<dbReference type="AlphaFoldDB" id="A0A518AYW1"/>
<keyword evidence="1" id="KW-0004">4Fe-4S</keyword>